<organism evidence="1 2">
    <name type="scientific">Kerstersia gyiorum</name>
    <dbReference type="NCBI Taxonomy" id="206506"/>
    <lineage>
        <taxon>Bacteria</taxon>
        <taxon>Pseudomonadati</taxon>
        <taxon>Pseudomonadota</taxon>
        <taxon>Betaproteobacteria</taxon>
        <taxon>Burkholderiales</taxon>
        <taxon>Alcaligenaceae</taxon>
        <taxon>Kerstersia</taxon>
    </lineage>
</organism>
<comment type="caution">
    <text evidence="1">The sequence shown here is derived from an EMBL/GenBank/DDBJ whole genome shotgun (WGS) entry which is preliminary data.</text>
</comment>
<evidence type="ECO:0000313" key="1">
    <source>
        <dbReference type="EMBL" id="RZS73145.1"/>
    </source>
</evidence>
<dbReference type="EMBL" id="SGWZ01000001">
    <property type="protein sequence ID" value="RZS73145.1"/>
    <property type="molecule type" value="Genomic_DNA"/>
</dbReference>
<protein>
    <recommendedName>
        <fullName evidence="3">Bacteriophage lambda Replication protein O N-terminal domain-containing protein</fullName>
    </recommendedName>
</protein>
<reference evidence="1 2" key="1">
    <citation type="submission" date="2019-02" db="EMBL/GenBank/DDBJ databases">
        <title>Genomic Encyclopedia of Type Strains, Phase IV (KMG-IV): sequencing the most valuable type-strain genomes for metagenomic binning, comparative biology and taxonomic classification.</title>
        <authorList>
            <person name="Goeker M."/>
        </authorList>
    </citation>
    <scope>NUCLEOTIDE SEQUENCE [LARGE SCALE GENOMIC DNA]</scope>
    <source>
        <strain evidence="1 2">DSM 16618</strain>
    </source>
</reference>
<dbReference type="AlphaFoldDB" id="A0A4Q7MY76"/>
<gene>
    <name evidence="1" type="ORF">EV679_0333</name>
</gene>
<dbReference type="RefSeq" id="WP_207224883.1">
    <property type="nucleotide sequence ID" value="NZ_CBCSEB010000003.1"/>
</dbReference>
<accession>A0A4Q7MY76</accession>
<name>A0A4Q7MY76_9BURK</name>
<evidence type="ECO:0008006" key="3">
    <source>
        <dbReference type="Google" id="ProtNLM"/>
    </source>
</evidence>
<proteinExistence type="predicted"/>
<dbReference type="Proteomes" id="UP000292039">
    <property type="component" value="Unassembled WGS sequence"/>
</dbReference>
<sequence>MATRSKFKKERRDPGRFIQVPLSVLDSVAYKTLSAHEVKLLWDIAAQYAGMNNGRLLAGWKYMHESRGWKSPDTLNKALVALIDRSLIFRTRQGRMPNLSSWYACCWWPLDHDEEMDVGPQSLPRGDYTRWHPE</sequence>
<evidence type="ECO:0000313" key="2">
    <source>
        <dbReference type="Proteomes" id="UP000292039"/>
    </source>
</evidence>